<evidence type="ECO:0000313" key="2">
    <source>
        <dbReference type="EMBL" id="CAB4917614.1"/>
    </source>
</evidence>
<feature type="domain" description="2,6-dihydroxypyridine 3-monooxygenase substrate binding" evidence="1">
    <location>
        <begin position="178"/>
        <end position="306"/>
    </location>
</feature>
<dbReference type="EMBL" id="CAFBMR010000049">
    <property type="protein sequence ID" value="CAB4917614.1"/>
    <property type="molecule type" value="Genomic_DNA"/>
</dbReference>
<dbReference type="PANTHER" id="PTHR47469">
    <property type="entry name" value="MONOOXYGENASE-LIKE"/>
    <property type="match status" value="1"/>
</dbReference>
<dbReference type="NCBIfam" id="NF005566">
    <property type="entry name" value="PRK07236.1"/>
    <property type="match status" value="1"/>
</dbReference>
<evidence type="ECO:0000259" key="1">
    <source>
        <dbReference type="Pfam" id="PF22607"/>
    </source>
</evidence>
<dbReference type="SUPFAM" id="SSF54373">
    <property type="entry name" value="FAD-linked reductases, C-terminal domain"/>
    <property type="match status" value="1"/>
</dbReference>
<name>A0A6J7HD95_9ZZZZ</name>
<dbReference type="SUPFAM" id="SSF51905">
    <property type="entry name" value="FAD/NAD(P)-binding domain"/>
    <property type="match status" value="1"/>
</dbReference>
<dbReference type="InterPro" id="IPR036188">
    <property type="entry name" value="FAD/NAD-bd_sf"/>
</dbReference>
<dbReference type="AlphaFoldDB" id="A0A6J7HD95"/>
<gene>
    <name evidence="2" type="ORF">UFOPK3610_01217</name>
</gene>
<reference evidence="2" key="1">
    <citation type="submission" date="2020-05" db="EMBL/GenBank/DDBJ databases">
        <authorList>
            <person name="Chiriac C."/>
            <person name="Salcher M."/>
            <person name="Ghai R."/>
            <person name="Kavagutti S V."/>
        </authorList>
    </citation>
    <scope>NUCLEOTIDE SEQUENCE</scope>
</reference>
<dbReference type="InterPro" id="IPR054707">
    <property type="entry name" value="DhpH_subs-bd"/>
</dbReference>
<dbReference type="Pfam" id="PF22607">
    <property type="entry name" value="FAD_binding-like"/>
    <property type="match status" value="1"/>
</dbReference>
<dbReference type="PRINTS" id="PR00420">
    <property type="entry name" value="RNGMNOXGNASE"/>
</dbReference>
<accession>A0A6J7HD95</accession>
<proteinExistence type="predicted"/>
<dbReference type="InterPro" id="IPR053212">
    <property type="entry name" value="DHP_3-monooxygenase"/>
</dbReference>
<organism evidence="2">
    <name type="scientific">freshwater metagenome</name>
    <dbReference type="NCBI Taxonomy" id="449393"/>
    <lineage>
        <taxon>unclassified sequences</taxon>
        <taxon>metagenomes</taxon>
        <taxon>ecological metagenomes</taxon>
    </lineage>
</organism>
<dbReference type="Gene3D" id="3.50.50.60">
    <property type="entry name" value="FAD/NAD(P)-binding domain"/>
    <property type="match status" value="2"/>
</dbReference>
<protein>
    <submittedName>
        <fullName evidence="2">Unannotated protein</fullName>
    </submittedName>
</protein>
<sequence length="407" mass="44907">MDRQERWQYLKIESVPLTVAIIGGSVAGLTAAIELRSLGCHVEVFERSATEMKSRGGGIVLQQNVIDWFSGTLGLPIDQVSTRTDFLRYFDRDSKVVSNRTKVWHNTSWSTLHRTLLAAFGNDNYRTGAVAVDIEQDEYEAVVTFEDGSICSADLVIFADGISSVGRARLSPQTHPEYAGYIGWRGTVEESLLTPATLAALADSMSYYVGENTHIILYPIPGPDGQLRVGERLMNFVWYRNIPAGDHYTSMVTDRKGRISSVSVPAGEVKQEFVDQVRIDAELLLPKVASEVVVKTAQPYIQIMQDTIAGRMAYGRVALIGDAAFASRPHAAAWTAKAVSDGLALAEHLEKSQFDVKEALANWEPAQLEIGRNLFNRVREMGARSQFENSWVPGDPAFDFGLFGPDI</sequence>
<dbReference type="PANTHER" id="PTHR47469:SF2">
    <property type="entry name" value="OS06G0597600 PROTEIN"/>
    <property type="match status" value="1"/>
</dbReference>